<proteinExistence type="predicted"/>
<evidence type="ECO:0000313" key="2">
    <source>
        <dbReference type="EMBL" id="VEL22748.1"/>
    </source>
</evidence>
<dbReference type="AlphaFoldDB" id="A0A3S5FE32"/>
<sequence>MVPPLTSSGFDGDFCIDPPMERRIEYERRALLTLEQFDLIVDLLDEALRHEMQSEECGIAPTVLELGTRFCTQLNNLRYYANMTHQLQRHAIWEQMTFWENQFNEQVNSQIRQMYLHFSEQKYDSNLINPSSVVEYAGRSSHFHHCCFFHAIYIYFII</sequence>
<dbReference type="EMBL" id="CAAALY010058204">
    <property type="protein sequence ID" value="VEL22748.1"/>
    <property type="molecule type" value="Genomic_DNA"/>
</dbReference>
<feature type="domain" description="SBF1/SBF2" evidence="1">
    <location>
        <begin position="27"/>
        <end position="126"/>
    </location>
</feature>
<dbReference type="Pfam" id="PF12335">
    <property type="entry name" value="SBF2"/>
    <property type="match status" value="1"/>
</dbReference>
<dbReference type="OrthoDB" id="74314at2759"/>
<evidence type="ECO:0000259" key="1">
    <source>
        <dbReference type="Pfam" id="PF12335"/>
    </source>
</evidence>
<name>A0A3S5FE32_9PLAT</name>
<gene>
    <name evidence="2" type="ORF">PXEA_LOCUS16188</name>
</gene>
<accession>A0A3S5FE32</accession>
<reference evidence="2" key="1">
    <citation type="submission" date="2018-11" db="EMBL/GenBank/DDBJ databases">
        <authorList>
            <consortium name="Pathogen Informatics"/>
        </authorList>
    </citation>
    <scope>NUCLEOTIDE SEQUENCE</scope>
</reference>
<dbReference type="InterPro" id="IPR022096">
    <property type="entry name" value="SBF1/SBF2"/>
</dbReference>
<organism evidence="2 3">
    <name type="scientific">Protopolystoma xenopodis</name>
    <dbReference type="NCBI Taxonomy" id="117903"/>
    <lineage>
        <taxon>Eukaryota</taxon>
        <taxon>Metazoa</taxon>
        <taxon>Spiralia</taxon>
        <taxon>Lophotrochozoa</taxon>
        <taxon>Platyhelminthes</taxon>
        <taxon>Monogenea</taxon>
        <taxon>Polyopisthocotylea</taxon>
        <taxon>Polystomatidea</taxon>
        <taxon>Polystomatidae</taxon>
        <taxon>Protopolystoma</taxon>
    </lineage>
</organism>
<dbReference type="Proteomes" id="UP000784294">
    <property type="component" value="Unassembled WGS sequence"/>
</dbReference>
<protein>
    <recommendedName>
        <fullName evidence="1">SBF1/SBF2 domain-containing protein</fullName>
    </recommendedName>
</protein>
<keyword evidence="3" id="KW-1185">Reference proteome</keyword>
<comment type="caution">
    <text evidence="2">The sequence shown here is derived from an EMBL/GenBank/DDBJ whole genome shotgun (WGS) entry which is preliminary data.</text>
</comment>
<evidence type="ECO:0000313" key="3">
    <source>
        <dbReference type="Proteomes" id="UP000784294"/>
    </source>
</evidence>